<proteinExistence type="predicted"/>
<dbReference type="AlphaFoldDB" id="A0A979G457"/>
<accession>A0A979G457</accession>
<protein>
    <submittedName>
        <fullName evidence="1">Uncharacterized protein</fullName>
    </submittedName>
</protein>
<evidence type="ECO:0000313" key="1">
    <source>
        <dbReference type="EMBL" id="ACU60296.1"/>
    </source>
</evidence>
<reference evidence="1 2" key="2">
    <citation type="journal article" date="2010" name="Stand. Genomic Sci.">
        <title>Complete genome sequence of Chitinophaga pinensis type strain (UQM 2034).</title>
        <authorList>
            <person name="Glavina Del Rio T."/>
            <person name="Abt B."/>
            <person name="Spring S."/>
            <person name="Lapidus A."/>
            <person name="Nolan M."/>
            <person name="Tice H."/>
            <person name="Copeland A."/>
            <person name="Cheng J.F."/>
            <person name="Chen F."/>
            <person name="Bruce D."/>
            <person name="Goodwin L."/>
            <person name="Pitluck S."/>
            <person name="Ivanova N."/>
            <person name="Mavromatis K."/>
            <person name="Mikhailova N."/>
            <person name="Pati A."/>
            <person name="Chen A."/>
            <person name="Palaniappan K."/>
            <person name="Land M."/>
            <person name="Hauser L."/>
            <person name="Chang Y.J."/>
            <person name="Jeffries C.D."/>
            <person name="Chain P."/>
            <person name="Saunders E."/>
            <person name="Detter J.C."/>
            <person name="Brettin T."/>
            <person name="Rohde M."/>
            <person name="Goker M."/>
            <person name="Bristow J."/>
            <person name="Eisen J.A."/>
            <person name="Markowitz V."/>
            <person name="Hugenholtz P."/>
            <person name="Kyrpides N.C."/>
            <person name="Klenk H.P."/>
            <person name="Lucas S."/>
        </authorList>
    </citation>
    <scope>NUCLEOTIDE SEQUENCE [LARGE SCALE GENOMIC DNA]</scope>
    <source>
        <strain evidence="2">ATCC 43595 / DSM 2588 / LMG 13176 / NBRC 15968 / NCIMB 11800 / UQM 2034</strain>
    </source>
</reference>
<sequence length="354" mass="39794">MDPGQRWTLDTTSLITHNINLMNLKDIFTKKSEIWTYAPLTPDQIPDEPKTVEDIPMNKGYLNITVRSMHITDVRKFTSTYYGVVHSVVKLNHQGGKDAVFQNVTSPSELKKLDGKHLDRVIVKNIPIVSLVPYRGEEVSLELGLFSVKQSDLAAPFIDLLETMASTAGVSVLSAAVPFVEPLKKGIDGIIGTDADSALEIGIATTFNPPKTGWFVVMRTPKQSNIIPTLEVTPSDYVLVDKNSKEPLKDYPYVIYSIAYSRERNDWFKLPYLMDSYQAIQKAIQDGKDTDAEDSLKVFKRYAITSPDILREDAIRICKLVEEELKSVLSFTLETKSIAPGKQLRDLESYPLYQ</sequence>
<gene>
    <name evidence="1" type="ordered locus">Cpin_2817</name>
</gene>
<evidence type="ECO:0000313" key="2">
    <source>
        <dbReference type="Proteomes" id="UP000002215"/>
    </source>
</evidence>
<name>A0A979G457_CHIPD</name>
<dbReference type="EMBL" id="CP001699">
    <property type="protein sequence ID" value="ACU60296.1"/>
    <property type="molecule type" value="Genomic_DNA"/>
</dbReference>
<organism evidence="1 2">
    <name type="scientific">Chitinophaga pinensis (strain ATCC 43595 / DSM 2588 / LMG 13176 / NBRC 15968 / NCIMB 11800 / UQM 2034)</name>
    <dbReference type="NCBI Taxonomy" id="485918"/>
    <lineage>
        <taxon>Bacteria</taxon>
        <taxon>Pseudomonadati</taxon>
        <taxon>Bacteroidota</taxon>
        <taxon>Chitinophagia</taxon>
        <taxon>Chitinophagales</taxon>
        <taxon>Chitinophagaceae</taxon>
        <taxon>Chitinophaga</taxon>
    </lineage>
</organism>
<reference evidence="2" key="1">
    <citation type="submission" date="2009-08" db="EMBL/GenBank/DDBJ databases">
        <title>The complete genome of Chitinophaga pinensis DSM 2588.</title>
        <authorList>
            <consortium name="US DOE Joint Genome Institute (JGI-PGF)"/>
            <person name="Lucas S."/>
            <person name="Copeland A."/>
            <person name="Lapidus A."/>
            <person name="Glavina del Rio T."/>
            <person name="Dalin E."/>
            <person name="Tice H."/>
            <person name="Bruce D."/>
            <person name="Goodwin L."/>
            <person name="Pitluck S."/>
            <person name="Kyrpides N."/>
            <person name="Mavromatis K."/>
            <person name="Ivanova N."/>
            <person name="Mikhailova N."/>
            <person name="Sims D."/>
            <person name="Meinche L."/>
            <person name="Brettin T."/>
            <person name="Detter J.C."/>
            <person name="Han C."/>
            <person name="Larimer F."/>
            <person name="Land M."/>
            <person name="Hauser L."/>
            <person name="Markowitz V."/>
            <person name="Cheng J.-F."/>
            <person name="Hugenholtz P."/>
            <person name="Woyke T."/>
            <person name="Wu D."/>
            <person name="Spring S."/>
            <person name="Klenk H.-P."/>
            <person name="Eisen J.A."/>
        </authorList>
    </citation>
    <scope>NUCLEOTIDE SEQUENCE [LARGE SCALE GENOMIC DNA]</scope>
    <source>
        <strain evidence="2">ATCC 43595 / DSM 2588 / LMG 13176 / NBRC 15968 / NCIMB 11800 / UQM 2034</strain>
    </source>
</reference>
<dbReference type="KEGG" id="cpi:Cpin_2817"/>
<dbReference type="Proteomes" id="UP000002215">
    <property type="component" value="Chromosome"/>
</dbReference>